<comment type="caution">
    <text evidence="1">The sequence shown here is derived from an EMBL/GenBank/DDBJ whole genome shotgun (WGS) entry which is preliminary data.</text>
</comment>
<keyword evidence="2" id="KW-1185">Reference proteome</keyword>
<dbReference type="Proteomes" id="UP000679008">
    <property type="component" value="Unassembled WGS sequence"/>
</dbReference>
<protein>
    <submittedName>
        <fullName evidence="1">Uncharacterized protein</fullName>
    </submittedName>
</protein>
<accession>A0ABS5D584</accession>
<proteinExistence type="predicted"/>
<evidence type="ECO:0000313" key="2">
    <source>
        <dbReference type="Proteomes" id="UP000679008"/>
    </source>
</evidence>
<sequence>MILGAGIYLTKSFCPAVRYNLLCHPEVSGLAQQDFRCHQGYKNRVSIQLVTKPEHLAIRRYKTKGRKLIGSKTETPNRFLKPVRCLKPVRYLQLIKNKNSRHIQRSRDLANELYVVLLDLF</sequence>
<dbReference type="EMBL" id="JAGPXB010000010">
    <property type="protein sequence ID" value="MBQ0909184.1"/>
    <property type="molecule type" value="Genomic_DNA"/>
</dbReference>
<reference evidence="1 2" key="1">
    <citation type="submission" date="2021-04" db="EMBL/GenBank/DDBJ databases">
        <title>Description of novel Flavobacterium sp. F-328.</title>
        <authorList>
            <person name="Saticioglu I.B."/>
        </authorList>
    </citation>
    <scope>NUCLEOTIDE SEQUENCE [LARGE SCALE GENOMIC DNA]</scope>
    <source>
        <strain evidence="1 2">F-328</strain>
    </source>
</reference>
<gene>
    <name evidence="1" type="ORF">KBJ98_10770</name>
</gene>
<dbReference type="RefSeq" id="WP_210790591.1">
    <property type="nucleotide sequence ID" value="NZ_JAGPXB010000010.1"/>
</dbReference>
<organism evidence="1 2">
    <name type="scientific">Flavobacterium erciyesense</name>
    <dbReference type="NCBI Taxonomy" id="2825842"/>
    <lineage>
        <taxon>Bacteria</taxon>
        <taxon>Pseudomonadati</taxon>
        <taxon>Bacteroidota</taxon>
        <taxon>Flavobacteriia</taxon>
        <taxon>Flavobacteriales</taxon>
        <taxon>Flavobacteriaceae</taxon>
        <taxon>Flavobacterium</taxon>
    </lineage>
</organism>
<evidence type="ECO:0000313" key="1">
    <source>
        <dbReference type="EMBL" id="MBQ0909184.1"/>
    </source>
</evidence>
<name>A0ABS5D584_9FLAO</name>